<dbReference type="EMBL" id="UINC01129738">
    <property type="protein sequence ID" value="SVD10327.1"/>
    <property type="molecule type" value="Genomic_DNA"/>
</dbReference>
<evidence type="ECO:0000313" key="1">
    <source>
        <dbReference type="EMBL" id="SVD10327.1"/>
    </source>
</evidence>
<sequence>MFNLQEKICNVLALRKHMKDHLNDSK</sequence>
<protein>
    <submittedName>
        <fullName evidence="1">Uncharacterized protein</fullName>
    </submittedName>
</protein>
<reference evidence="1" key="1">
    <citation type="submission" date="2018-05" db="EMBL/GenBank/DDBJ databases">
        <authorList>
            <person name="Lanie J.A."/>
            <person name="Ng W.-L."/>
            <person name="Kazmierczak K.M."/>
            <person name="Andrzejewski T.M."/>
            <person name="Davidsen T.M."/>
            <person name="Wayne K.J."/>
            <person name="Tettelin H."/>
            <person name="Glass J.I."/>
            <person name="Rusch D."/>
            <person name="Podicherti R."/>
            <person name="Tsui H.-C.T."/>
            <person name="Winkler M.E."/>
        </authorList>
    </citation>
    <scope>NUCLEOTIDE SEQUENCE</scope>
</reference>
<gene>
    <name evidence="1" type="ORF">METZ01_LOCUS363181</name>
</gene>
<accession>A0A382SM91</accession>
<organism evidence="1">
    <name type="scientific">marine metagenome</name>
    <dbReference type="NCBI Taxonomy" id="408172"/>
    <lineage>
        <taxon>unclassified sequences</taxon>
        <taxon>metagenomes</taxon>
        <taxon>ecological metagenomes</taxon>
    </lineage>
</organism>
<dbReference type="AlphaFoldDB" id="A0A382SM91"/>
<name>A0A382SM91_9ZZZZ</name>
<proteinExistence type="predicted"/>